<reference evidence="2 3" key="1">
    <citation type="submission" date="2017-06" db="EMBL/GenBank/DDBJ databases">
        <title>Whole Genome Sequences of Colwellia marinimaniae MTCD1.</title>
        <authorList>
            <person name="Kusumoto H."/>
            <person name="Inoue M."/>
            <person name="Tanikawa K."/>
            <person name="Maeji H."/>
            <person name="Cameron J.H."/>
            <person name="Bartlett D.H."/>
        </authorList>
    </citation>
    <scope>NUCLEOTIDE SEQUENCE [LARGE SCALE GENOMIC DNA]</scope>
    <source>
        <strain evidence="2 3">MTCD1</strain>
    </source>
</reference>
<evidence type="ECO:0000313" key="3">
    <source>
        <dbReference type="Proteomes" id="UP000197068"/>
    </source>
</evidence>
<evidence type="ECO:0000313" key="2">
    <source>
        <dbReference type="EMBL" id="GAW97123.1"/>
    </source>
</evidence>
<protein>
    <recommendedName>
        <fullName evidence="4">Lipoprotein</fullName>
    </recommendedName>
</protein>
<gene>
    <name evidence="2" type="ORF">MTCD1_02749</name>
</gene>
<organism evidence="2 3">
    <name type="scientific">Colwellia marinimaniae</name>
    <dbReference type="NCBI Taxonomy" id="1513592"/>
    <lineage>
        <taxon>Bacteria</taxon>
        <taxon>Pseudomonadati</taxon>
        <taxon>Pseudomonadota</taxon>
        <taxon>Gammaproteobacteria</taxon>
        <taxon>Alteromonadales</taxon>
        <taxon>Colwelliaceae</taxon>
        <taxon>Colwellia</taxon>
    </lineage>
</organism>
<dbReference type="RefSeq" id="WP_057181419.1">
    <property type="nucleotide sequence ID" value="NZ_BDQM01000025.1"/>
</dbReference>
<proteinExistence type="predicted"/>
<keyword evidence="1" id="KW-0732">Signal</keyword>
<evidence type="ECO:0008006" key="4">
    <source>
        <dbReference type="Google" id="ProtNLM"/>
    </source>
</evidence>
<comment type="caution">
    <text evidence="2">The sequence shown here is derived from an EMBL/GenBank/DDBJ whole genome shotgun (WGS) entry which is preliminary data.</text>
</comment>
<name>A0ABQ0MXS2_9GAMM</name>
<dbReference type="EMBL" id="BDQM01000025">
    <property type="protein sequence ID" value="GAW97123.1"/>
    <property type="molecule type" value="Genomic_DNA"/>
</dbReference>
<dbReference type="Proteomes" id="UP000197068">
    <property type="component" value="Unassembled WGS sequence"/>
</dbReference>
<accession>A0ABQ0MXS2</accession>
<keyword evidence="3" id="KW-1185">Reference proteome</keyword>
<dbReference type="PROSITE" id="PS51257">
    <property type="entry name" value="PROKAR_LIPOPROTEIN"/>
    <property type="match status" value="1"/>
</dbReference>
<evidence type="ECO:0000256" key="1">
    <source>
        <dbReference type="SAM" id="SignalP"/>
    </source>
</evidence>
<feature type="chain" id="PRO_5045903941" description="Lipoprotein" evidence="1">
    <location>
        <begin position="23"/>
        <end position="152"/>
    </location>
</feature>
<sequence length="152" mass="16510">MKKLIVLLPLSLGFLVSGCAPQAYLPSGLNSNIVYGGGQRAGSLHDKYSKKYADQNITIGTDTVMSIGMKFGEATFADKNKDGDIIWAYQARSAIISTDAKSATNVNGGLFSSSVVSASNINTETMSRITTLRITFDKNYTVKEYYSERELN</sequence>
<feature type="signal peptide" evidence="1">
    <location>
        <begin position="1"/>
        <end position="22"/>
    </location>
</feature>